<evidence type="ECO:0000259" key="3">
    <source>
        <dbReference type="SMART" id="SM00822"/>
    </source>
</evidence>
<dbReference type="AlphaFoldDB" id="A0A0C2RIE7"/>
<dbReference type="InterPro" id="IPR036291">
    <property type="entry name" value="NAD(P)-bd_dom_sf"/>
</dbReference>
<dbReference type="STRING" id="889306.KP78_14030"/>
<dbReference type="OrthoDB" id="9803333at2"/>
<evidence type="ECO:0000256" key="2">
    <source>
        <dbReference type="ARBA" id="ARBA00023002"/>
    </source>
</evidence>
<dbReference type="Proteomes" id="UP000031938">
    <property type="component" value="Unassembled WGS sequence"/>
</dbReference>
<dbReference type="RefSeq" id="WP_041087232.1">
    <property type="nucleotide sequence ID" value="NZ_JXRP01000009.1"/>
</dbReference>
<dbReference type="Pfam" id="PF13561">
    <property type="entry name" value="adh_short_C2"/>
    <property type="match status" value="1"/>
</dbReference>
<dbReference type="PANTHER" id="PTHR42879">
    <property type="entry name" value="3-OXOACYL-(ACYL-CARRIER-PROTEIN) REDUCTASE"/>
    <property type="match status" value="1"/>
</dbReference>
<dbReference type="FunFam" id="3.40.50.720:FF:000084">
    <property type="entry name" value="Short-chain dehydrogenase reductase"/>
    <property type="match status" value="1"/>
</dbReference>
<evidence type="ECO:0000256" key="1">
    <source>
        <dbReference type="ARBA" id="ARBA00006484"/>
    </source>
</evidence>
<evidence type="ECO:0000313" key="5">
    <source>
        <dbReference type="Proteomes" id="UP000031938"/>
    </source>
</evidence>
<protein>
    <submittedName>
        <fullName evidence="4">3-oxoacyl-[acyl-carrier-protein] reductase</fullName>
    </submittedName>
</protein>
<dbReference type="EMBL" id="JXRP01000009">
    <property type="protein sequence ID" value="KIL49935.1"/>
    <property type="molecule type" value="Genomic_DNA"/>
</dbReference>
<proteinExistence type="inferred from homology"/>
<dbReference type="PATRIC" id="fig|889306.3.peg.1412"/>
<dbReference type="GO" id="GO:0008206">
    <property type="term" value="P:bile acid metabolic process"/>
    <property type="evidence" value="ECO:0007669"/>
    <property type="project" value="UniProtKB-ARBA"/>
</dbReference>
<dbReference type="InterPro" id="IPR057326">
    <property type="entry name" value="KR_dom"/>
</dbReference>
<dbReference type="SUPFAM" id="SSF51735">
    <property type="entry name" value="NAD(P)-binding Rossmann-fold domains"/>
    <property type="match status" value="1"/>
</dbReference>
<comment type="similarity">
    <text evidence="1">Belongs to the short-chain dehydrogenases/reductases (SDR) family.</text>
</comment>
<dbReference type="PRINTS" id="PR00080">
    <property type="entry name" value="SDRFAMILY"/>
</dbReference>
<evidence type="ECO:0000313" key="4">
    <source>
        <dbReference type="EMBL" id="KIL49935.1"/>
    </source>
</evidence>
<gene>
    <name evidence="4" type="ORF">KP78_14030</name>
</gene>
<dbReference type="SMART" id="SM00822">
    <property type="entry name" value="PKS_KR"/>
    <property type="match status" value="1"/>
</dbReference>
<name>A0A0C2RIE7_9BACL</name>
<sequence length="247" mass="26311">MLVGNRVILVTGAARGIGQATAVFLAASGAQVIIHGRSEESMDETVRLIQSAEGLEPLRVAYDVRDEAGMKLAFKQIKKIFGRLDGLVNNAGIMTEGLMGMVKTTHIQEMLDVNVTSVILHMQLSSRLMLKNKQGSIVNVSSIIGTRGSEGSAAYAASKAAVIGATLSASKEWAGKGVRVNAVAPGFIETDLTAHYMENKKEKLLETIKMNRFGHVEEVASVISFLLSDMSSYITGQVIGVDGGMVI</sequence>
<dbReference type="PANTHER" id="PTHR42879:SF2">
    <property type="entry name" value="3-OXOACYL-[ACYL-CARRIER-PROTEIN] REDUCTASE FABG"/>
    <property type="match status" value="1"/>
</dbReference>
<keyword evidence="5" id="KW-1185">Reference proteome</keyword>
<dbReference type="PRINTS" id="PR00081">
    <property type="entry name" value="GDHRDH"/>
</dbReference>
<dbReference type="Gene3D" id="3.40.50.720">
    <property type="entry name" value="NAD(P)-binding Rossmann-like Domain"/>
    <property type="match status" value="1"/>
</dbReference>
<accession>A0A0C2RIE7</accession>
<comment type="caution">
    <text evidence="4">The sequence shown here is derived from an EMBL/GenBank/DDBJ whole genome shotgun (WGS) entry which is preliminary data.</text>
</comment>
<reference evidence="4 5" key="1">
    <citation type="submission" date="2015-01" db="EMBL/GenBank/DDBJ databases">
        <title>Genome sequencing of Jeotgalibacillus soli.</title>
        <authorList>
            <person name="Goh K.M."/>
            <person name="Chan K.-G."/>
            <person name="Yaakop A.S."/>
            <person name="Ee R."/>
            <person name="Gan H.M."/>
            <person name="Chan C.S."/>
        </authorList>
    </citation>
    <scope>NUCLEOTIDE SEQUENCE [LARGE SCALE GENOMIC DNA]</scope>
    <source>
        <strain evidence="4 5">P9</strain>
    </source>
</reference>
<keyword evidence="2" id="KW-0560">Oxidoreductase</keyword>
<dbReference type="NCBIfam" id="NF005559">
    <property type="entry name" value="PRK07231.1"/>
    <property type="match status" value="1"/>
</dbReference>
<dbReference type="InterPro" id="IPR050259">
    <property type="entry name" value="SDR"/>
</dbReference>
<dbReference type="GO" id="GO:0016491">
    <property type="term" value="F:oxidoreductase activity"/>
    <property type="evidence" value="ECO:0007669"/>
    <property type="project" value="UniProtKB-KW"/>
</dbReference>
<feature type="domain" description="Ketoreductase" evidence="3">
    <location>
        <begin position="6"/>
        <end position="186"/>
    </location>
</feature>
<dbReference type="InterPro" id="IPR002347">
    <property type="entry name" value="SDR_fam"/>
</dbReference>
<organism evidence="4 5">
    <name type="scientific">Jeotgalibacillus soli</name>
    <dbReference type="NCBI Taxonomy" id="889306"/>
    <lineage>
        <taxon>Bacteria</taxon>
        <taxon>Bacillati</taxon>
        <taxon>Bacillota</taxon>
        <taxon>Bacilli</taxon>
        <taxon>Bacillales</taxon>
        <taxon>Caryophanaceae</taxon>
        <taxon>Jeotgalibacillus</taxon>
    </lineage>
</organism>